<gene>
    <name evidence="2" type="ORF">OFUS_LOCUS4409</name>
</gene>
<evidence type="ECO:0000256" key="1">
    <source>
        <dbReference type="SAM" id="Coils"/>
    </source>
</evidence>
<comment type="caution">
    <text evidence="2">The sequence shown here is derived from an EMBL/GenBank/DDBJ whole genome shotgun (WGS) entry which is preliminary data.</text>
</comment>
<evidence type="ECO:0000313" key="2">
    <source>
        <dbReference type="EMBL" id="CAH1777354.1"/>
    </source>
</evidence>
<protein>
    <submittedName>
        <fullName evidence="2">Uncharacterized protein</fullName>
    </submittedName>
</protein>
<feature type="non-terminal residue" evidence="2">
    <location>
        <position position="193"/>
    </location>
</feature>
<evidence type="ECO:0000313" key="3">
    <source>
        <dbReference type="Proteomes" id="UP000749559"/>
    </source>
</evidence>
<dbReference type="AlphaFoldDB" id="A0A8S4N9I1"/>
<sequence>DASPEQYQPLASACLANNKINNDADEIKKLRQVNEELKKQLELFTKKSSECHQDRVYRPRTRPYKPLVKYILVNGDKAPEGHVKLLPNGNIAVPQDWLQQTLQMSKPKKGQPSGKQIIKAILNGLFEPHQLCLKGGRAAVMANPLMKPVYQDLAGYTAQVLKSSPTTFTEAFNEKCATARATVQRLQNKLHKI</sequence>
<keyword evidence="1" id="KW-0175">Coiled coil</keyword>
<proteinExistence type="predicted"/>
<reference evidence="2" key="1">
    <citation type="submission" date="2022-03" db="EMBL/GenBank/DDBJ databases">
        <authorList>
            <person name="Martin C."/>
        </authorList>
    </citation>
    <scope>NUCLEOTIDE SEQUENCE</scope>
</reference>
<organism evidence="2 3">
    <name type="scientific">Owenia fusiformis</name>
    <name type="common">Polychaete worm</name>
    <dbReference type="NCBI Taxonomy" id="6347"/>
    <lineage>
        <taxon>Eukaryota</taxon>
        <taxon>Metazoa</taxon>
        <taxon>Spiralia</taxon>
        <taxon>Lophotrochozoa</taxon>
        <taxon>Annelida</taxon>
        <taxon>Polychaeta</taxon>
        <taxon>Sedentaria</taxon>
        <taxon>Canalipalpata</taxon>
        <taxon>Sabellida</taxon>
        <taxon>Oweniida</taxon>
        <taxon>Oweniidae</taxon>
        <taxon>Owenia</taxon>
    </lineage>
</organism>
<name>A0A8S4N9I1_OWEFU</name>
<dbReference type="EMBL" id="CAIIXF020000002">
    <property type="protein sequence ID" value="CAH1777354.1"/>
    <property type="molecule type" value="Genomic_DNA"/>
</dbReference>
<feature type="coiled-coil region" evidence="1">
    <location>
        <begin position="20"/>
        <end position="47"/>
    </location>
</feature>
<keyword evidence="3" id="KW-1185">Reference proteome</keyword>
<dbReference type="Proteomes" id="UP000749559">
    <property type="component" value="Unassembled WGS sequence"/>
</dbReference>
<accession>A0A8S4N9I1</accession>